<dbReference type="GO" id="GO:0016853">
    <property type="term" value="F:isomerase activity"/>
    <property type="evidence" value="ECO:0007669"/>
    <property type="project" value="UniProtKB-KW"/>
</dbReference>
<accession>A0A239P657</accession>
<dbReference type="InterPro" id="IPR013022">
    <property type="entry name" value="Xyl_isomerase-like_TIM-brl"/>
</dbReference>
<dbReference type="PANTHER" id="PTHR12110:SF53">
    <property type="entry name" value="BLR5974 PROTEIN"/>
    <property type="match status" value="1"/>
</dbReference>
<proteinExistence type="predicted"/>
<keyword evidence="3" id="KW-1185">Reference proteome</keyword>
<dbReference type="Proteomes" id="UP000198318">
    <property type="component" value="Unassembled WGS sequence"/>
</dbReference>
<evidence type="ECO:0000259" key="1">
    <source>
        <dbReference type="Pfam" id="PF01261"/>
    </source>
</evidence>
<evidence type="ECO:0000313" key="2">
    <source>
        <dbReference type="EMBL" id="SNT62144.1"/>
    </source>
</evidence>
<dbReference type="Gene3D" id="3.20.20.150">
    <property type="entry name" value="Divalent-metal-dependent TIM barrel enzymes"/>
    <property type="match status" value="1"/>
</dbReference>
<evidence type="ECO:0000313" key="3">
    <source>
        <dbReference type="Proteomes" id="UP000198318"/>
    </source>
</evidence>
<keyword evidence="2" id="KW-0413">Isomerase</keyword>
<dbReference type="InterPro" id="IPR036237">
    <property type="entry name" value="Xyl_isomerase-like_sf"/>
</dbReference>
<dbReference type="Pfam" id="PF01261">
    <property type="entry name" value="AP_endonuc_2"/>
    <property type="match status" value="1"/>
</dbReference>
<dbReference type="AlphaFoldDB" id="A0A239P657"/>
<dbReference type="RefSeq" id="WP_179271913.1">
    <property type="nucleotide sequence ID" value="NZ_FZOR01000069.1"/>
</dbReference>
<dbReference type="EMBL" id="FZOR01000069">
    <property type="protein sequence ID" value="SNT62144.1"/>
    <property type="molecule type" value="Genomic_DNA"/>
</dbReference>
<reference evidence="2 3" key="1">
    <citation type="submission" date="2017-06" db="EMBL/GenBank/DDBJ databases">
        <authorList>
            <person name="Kim H.J."/>
            <person name="Triplett B.A."/>
        </authorList>
    </citation>
    <scope>NUCLEOTIDE SEQUENCE [LARGE SCALE GENOMIC DNA]</scope>
    <source>
        <strain evidence="2 3">DSM 44715</strain>
    </source>
</reference>
<sequence>MKLACSDYTFPLLDHEEACALIASLGFAGVNIGVWGSITQLRADKAAADPSVRGREVAERLARHGLVPADVFLIADPDYSVLAVNHPSFEERERSRERFQRWIEFADAVGANGLTILPGLDFDGIAHEDSLLLAADELAVRVQEAQGAGLEVSVEPHIGSVVASPEDTARLVDLCPGLGLTLDHSHFVMQGYAVPELDPLFGRVRHLHARGARPDRLQVGMKNNEIDYEYVVGGLQDAGFDGFLITEYLWIDQGRCDECDTLSETILMRDRLVAAMSAHPSS</sequence>
<dbReference type="InterPro" id="IPR050312">
    <property type="entry name" value="IolE/XylAMocC-like"/>
</dbReference>
<organism evidence="2 3">
    <name type="scientific">Actinomadura meyerae</name>
    <dbReference type="NCBI Taxonomy" id="240840"/>
    <lineage>
        <taxon>Bacteria</taxon>
        <taxon>Bacillati</taxon>
        <taxon>Actinomycetota</taxon>
        <taxon>Actinomycetes</taxon>
        <taxon>Streptosporangiales</taxon>
        <taxon>Thermomonosporaceae</taxon>
        <taxon>Actinomadura</taxon>
    </lineage>
</organism>
<protein>
    <submittedName>
        <fullName evidence="2">Sugar phosphate isomerase/epimerase</fullName>
    </submittedName>
</protein>
<dbReference type="SUPFAM" id="SSF51658">
    <property type="entry name" value="Xylose isomerase-like"/>
    <property type="match status" value="1"/>
</dbReference>
<dbReference type="PANTHER" id="PTHR12110">
    <property type="entry name" value="HYDROXYPYRUVATE ISOMERASE"/>
    <property type="match status" value="1"/>
</dbReference>
<feature type="domain" description="Xylose isomerase-like TIM barrel" evidence="1">
    <location>
        <begin position="20"/>
        <end position="249"/>
    </location>
</feature>
<name>A0A239P657_9ACTN</name>
<gene>
    <name evidence="2" type="ORF">SAMN05443665_106921</name>
</gene>